<accession>A0A1F5G729</accession>
<evidence type="ECO:0000313" key="2">
    <source>
        <dbReference type="Proteomes" id="UP000179102"/>
    </source>
</evidence>
<comment type="caution">
    <text evidence="1">The sequence shown here is derived from an EMBL/GenBank/DDBJ whole genome shotgun (WGS) entry which is preliminary data.</text>
</comment>
<organism evidence="1 2">
    <name type="scientific">Candidatus Curtissbacteria bacterium RIFCSPHIGHO2_01_FULL_41_11</name>
    <dbReference type="NCBI Taxonomy" id="1797711"/>
    <lineage>
        <taxon>Bacteria</taxon>
        <taxon>Candidatus Curtissiibacteriota</taxon>
    </lineage>
</organism>
<dbReference type="EMBL" id="MFAZ01000011">
    <property type="protein sequence ID" value="OGD87625.1"/>
    <property type="molecule type" value="Genomic_DNA"/>
</dbReference>
<dbReference type="Proteomes" id="UP000179102">
    <property type="component" value="Unassembled WGS sequence"/>
</dbReference>
<reference evidence="1 2" key="1">
    <citation type="journal article" date="2016" name="Nat. Commun.">
        <title>Thousands of microbial genomes shed light on interconnected biogeochemical processes in an aquifer system.</title>
        <authorList>
            <person name="Anantharaman K."/>
            <person name="Brown C.T."/>
            <person name="Hug L.A."/>
            <person name="Sharon I."/>
            <person name="Castelle C.J."/>
            <person name="Probst A.J."/>
            <person name="Thomas B.C."/>
            <person name="Singh A."/>
            <person name="Wilkins M.J."/>
            <person name="Karaoz U."/>
            <person name="Brodie E.L."/>
            <person name="Williams K.H."/>
            <person name="Hubbard S.S."/>
            <person name="Banfield J.F."/>
        </authorList>
    </citation>
    <scope>NUCLEOTIDE SEQUENCE [LARGE SCALE GENOMIC DNA]</scope>
</reference>
<proteinExistence type="predicted"/>
<evidence type="ECO:0000313" key="1">
    <source>
        <dbReference type="EMBL" id="OGD87625.1"/>
    </source>
</evidence>
<sequence>MSYFIYRIAKFFGLFNPIDNSFPWLLIGVISQAVAGAVSTISKNHTPICENLQSKLSGADGLTKRRTIFCKQKTHQLVKQSLKKEEKESDSS</sequence>
<name>A0A1F5G729_9BACT</name>
<gene>
    <name evidence="1" type="ORF">A2870_03045</name>
</gene>
<protein>
    <submittedName>
        <fullName evidence="1">Uncharacterized protein</fullName>
    </submittedName>
</protein>
<dbReference type="AlphaFoldDB" id="A0A1F5G729"/>